<dbReference type="AlphaFoldDB" id="A0AAV7THC1"/>
<name>A0AAV7THC1_PLEWA</name>
<organism evidence="1 2">
    <name type="scientific">Pleurodeles waltl</name>
    <name type="common">Iberian ribbed newt</name>
    <dbReference type="NCBI Taxonomy" id="8319"/>
    <lineage>
        <taxon>Eukaryota</taxon>
        <taxon>Metazoa</taxon>
        <taxon>Chordata</taxon>
        <taxon>Craniata</taxon>
        <taxon>Vertebrata</taxon>
        <taxon>Euteleostomi</taxon>
        <taxon>Amphibia</taxon>
        <taxon>Batrachia</taxon>
        <taxon>Caudata</taxon>
        <taxon>Salamandroidea</taxon>
        <taxon>Salamandridae</taxon>
        <taxon>Pleurodelinae</taxon>
        <taxon>Pleurodeles</taxon>
    </lineage>
</organism>
<gene>
    <name evidence="1" type="ORF">NDU88_001105</name>
</gene>
<comment type="caution">
    <text evidence="1">The sequence shown here is derived from an EMBL/GenBank/DDBJ whole genome shotgun (WGS) entry which is preliminary data.</text>
</comment>
<dbReference type="EMBL" id="JANPWB010000006">
    <property type="protein sequence ID" value="KAJ1175820.1"/>
    <property type="molecule type" value="Genomic_DNA"/>
</dbReference>
<keyword evidence="2" id="KW-1185">Reference proteome</keyword>
<dbReference type="Proteomes" id="UP001066276">
    <property type="component" value="Chromosome 3_2"/>
</dbReference>
<accession>A0AAV7THC1</accession>
<protein>
    <submittedName>
        <fullName evidence="1">Uncharacterized protein</fullName>
    </submittedName>
</protein>
<sequence length="69" mass="7695">MGVIEVVLDKQVECVDEAEHRISVMEHDYNAMSQAQTKTDKTVTGLQAKVVDLEARCHRSNILVVVLAE</sequence>
<evidence type="ECO:0000313" key="1">
    <source>
        <dbReference type="EMBL" id="KAJ1175820.1"/>
    </source>
</evidence>
<evidence type="ECO:0000313" key="2">
    <source>
        <dbReference type="Proteomes" id="UP001066276"/>
    </source>
</evidence>
<proteinExistence type="predicted"/>
<reference evidence="1" key="1">
    <citation type="journal article" date="2022" name="bioRxiv">
        <title>Sequencing and chromosome-scale assembly of the giantPleurodeles waltlgenome.</title>
        <authorList>
            <person name="Brown T."/>
            <person name="Elewa A."/>
            <person name="Iarovenko S."/>
            <person name="Subramanian E."/>
            <person name="Araus A.J."/>
            <person name="Petzold A."/>
            <person name="Susuki M."/>
            <person name="Suzuki K.-i.T."/>
            <person name="Hayashi T."/>
            <person name="Toyoda A."/>
            <person name="Oliveira C."/>
            <person name="Osipova E."/>
            <person name="Leigh N.D."/>
            <person name="Simon A."/>
            <person name="Yun M.H."/>
        </authorList>
    </citation>
    <scope>NUCLEOTIDE SEQUENCE</scope>
    <source>
        <strain evidence="1">20211129_DDA</strain>
        <tissue evidence="1">Liver</tissue>
    </source>
</reference>